<evidence type="ECO:0000259" key="9">
    <source>
        <dbReference type="PROSITE" id="PS50011"/>
    </source>
</evidence>
<dbReference type="EMBL" id="CP144745">
    <property type="protein sequence ID" value="WVZ54460.1"/>
    <property type="molecule type" value="Genomic_DNA"/>
</dbReference>
<gene>
    <name evidence="10" type="ORF">U9M48_005248</name>
</gene>
<dbReference type="Proteomes" id="UP001341281">
    <property type="component" value="Chromosome 01"/>
</dbReference>
<protein>
    <recommendedName>
        <fullName evidence="9">Protein kinase domain-containing protein</fullName>
    </recommendedName>
</protein>
<accession>A0AAQ3PPS4</accession>
<proteinExistence type="predicted"/>
<dbReference type="InterPro" id="IPR011009">
    <property type="entry name" value="Kinase-like_dom_sf"/>
</dbReference>
<keyword evidence="3" id="KW-0812">Transmembrane</keyword>
<dbReference type="InterPro" id="IPR000719">
    <property type="entry name" value="Prot_kinase_dom"/>
</dbReference>
<dbReference type="PANTHER" id="PTHR48007">
    <property type="entry name" value="LEUCINE-RICH REPEAT RECEPTOR-LIKE PROTEIN KINASE PXC1"/>
    <property type="match status" value="1"/>
</dbReference>
<feature type="signal peptide" evidence="8">
    <location>
        <begin position="1"/>
        <end position="23"/>
    </location>
</feature>
<feature type="region of interest" description="Disordered" evidence="7">
    <location>
        <begin position="403"/>
        <end position="433"/>
    </location>
</feature>
<evidence type="ECO:0000256" key="3">
    <source>
        <dbReference type="ARBA" id="ARBA00022692"/>
    </source>
</evidence>
<sequence>MAVLLRFLVFFLATVACPSSSQAMPAAVAAAAVPPPQPEPEAKPSDTDALTIFRHGADAHGILAANWSTGDACAGRWTGVGCSPDGRRVTSLALPSLDLRGPLDPLSHLAELRALDLRGNRLNGTLDALLRGAPNLVLLYLSRNDVSGAVPDAVAGLTRLARLDLADNSLSGAIPAAALSRLTGLLTLKLQDNLLTGSLPDVAAALPRLAEFNASNNQLSGRVPDAVRAKFGLASFAGNAGLCGPAPPLPPCSFLPREPAPTPPASSSVPSNPAASSSVASSSPALATPESLGKAGKAGSLRLSPGAIAGIAVANALFFFALASLLVACCCCGGRGSGGDPAAAAKKKRKRRGRVGLEDGHDGALFGHLKGEQPGRPGSAGVCSDGGDSDGARSKLVFFGADDGDDGDGDSDGGGGGRAANAGAPLTSHLQERREGRSFQLEELLRASVEMVGRGSLGTVYRAVLGDGRMVAVKRLRDANPCARDDFHRYMDLIGRLRHPHLVPLRAFYYARQEKLLIYDYLPNGNLHHRLHDKTAAALDWTARVRLLLGAARGLACIHREYRASGVPHGNVKSTNVLLDKDGGARVADFGLALLLSPAHAIARLGGYMAPEQAADKRLSQAADVYSFGVLVLEALTGKAPAQHLQPPPDAAERRDKKDTAAAAMSLPEWVRSVVREEWTAEVFDVELLRYRDIEEEMVAMLHVALACVAPQPGQRPSMGDVVRMIESVPVDQSPVPEEDRDVSVTSPSVGITTDDGDGTSHGADIPPSWKAVSSFHLTLSNETADDSVVRHHIWGAASTSVISHHAEQLKCLLDSPFIAETLEKDVVRKWIRRAAKLRHPTDPYVHGLAHPFRVTQAFEQLIDYYVIHPPARLKNEAKYSETELQAANAAKAADEDARKTRFGRKDTSLDPGDAADLWWQLKGAPWRAISMDQTPIGHNTRLNTFTDHPLKYTLSPGNHLSFAQSMNGRVDVVRKYIWRAAKLGHSPEHYVHGLAHPLHATEAFEQLIEDCATHPPASLKDEANGGETEPQVARAAEAGNEDAVCVHVWPHLVGGGTVDQVEAGDDELCGWGAPARGTRHHGKQLVEGGDGGTPGAGKQFIEQLECIVEAEASRSVAGGDDALQLQASVAGDARAAGHAYGAPLVAW</sequence>
<organism evidence="10 11">
    <name type="scientific">Paspalum notatum var. saurae</name>
    <dbReference type="NCBI Taxonomy" id="547442"/>
    <lineage>
        <taxon>Eukaryota</taxon>
        <taxon>Viridiplantae</taxon>
        <taxon>Streptophyta</taxon>
        <taxon>Embryophyta</taxon>
        <taxon>Tracheophyta</taxon>
        <taxon>Spermatophyta</taxon>
        <taxon>Magnoliopsida</taxon>
        <taxon>Liliopsida</taxon>
        <taxon>Poales</taxon>
        <taxon>Poaceae</taxon>
        <taxon>PACMAD clade</taxon>
        <taxon>Panicoideae</taxon>
        <taxon>Andropogonodae</taxon>
        <taxon>Paspaleae</taxon>
        <taxon>Paspalinae</taxon>
        <taxon>Paspalum</taxon>
    </lineage>
</organism>
<evidence type="ECO:0000256" key="7">
    <source>
        <dbReference type="SAM" id="MobiDB-lite"/>
    </source>
</evidence>
<evidence type="ECO:0000313" key="10">
    <source>
        <dbReference type="EMBL" id="WVZ54460.1"/>
    </source>
</evidence>
<dbReference type="InterPro" id="IPR032675">
    <property type="entry name" value="LRR_dom_sf"/>
</dbReference>
<dbReference type="PROSITE" id="PS50011">
    <property type="entry name" value="PROTEIN_KINASE_DOM"/>
    <property type="match status" value="1"/>
</dbReference>
<dbReference type="CDD" id="cd14066">
    <property type="entry name" value="STKc_IRAK"/>
    <property type="match status" value="1"/>
</dbReference>
<dbReference type="Pfam" id="PF13855">
    <property type="entry name" value="LRR_8"/>
    <property type="match status" value="1"/>
</dbReference>
<keyword evidence="6" id="KW-0472">Membrane</keyword>
<keyword evidence="4" id="KW-0677">Repeat</keyword>
<evidence type="ECO:0000313" key="11">
    <source>
        <dbReference type="Proteomes" id="UP001341281"/>
    </source>
</evidence>
<evidence type="ECO:0000256" key="5">
    <source>
        <dbReference type="ARBA" id="ARBA00022989"/>
    </source>
</evidence>
<evidence type="ECO:0000256" key="8">
    <source>
        <dbReference type="SAM" id="SignalP"/>
    </source>
</evidence>
<dbReference type="Gene3D" id="3.30.200.20">
    <property type="entry name" value="Phosphorylase Kinase, domain 1"/>
    <property type="match status" value="1"/>
</dbReference>
<feature type="compositionally biased region" description="Basic residues" evidence="7">
    <location>
        <begin position="345"/>
        <end position="354"/>
    </location>
</feature>
<dbReference type="AlphaFoldDB" id="A0AAQ3PPS4"/>
<keyword evidence="8" id="KW-0732">Signal</keyword>
<evidence type="ECO:0000256" key="1">
    <source>
        <dbReference type="ARBA" id="ARBA00004370"/>
    </source>
</evidence>
<dbReference type="SUPFAM" id="SSF56112">
    <property type="entry name" value="Protein kinase-like (PK-like)"/>
    <property type="match status" value="1"/>
</dbReference>
<dbReference type="Pfam" id="PF00069">
    <property type="entry name" value="Pkinase"/>
    <property type="match status" value="1"/>
</dbReference>
<evidence type="ECO:0000256" key="6">
    <source>
        <dbReference type="ARBA" id="ARBA00023136"/>
    </source>
</evidence>
<feature type="compositionally biased region" description="Low complexity" evidence="7">
    <location>
        <begin position="265"/>
        <end position="289"/>
    </location>
</feature>
<feature type="region of interest" description="Disordered" evidence="7">
    <location>
        <begin position="733"/>
        <end position="761"/>
    </location>
</feature>
<dbReference type="GO" id="GO:0016020">
    <property type="term" value="C:membrane"/>
    <property type="evidence" value="ECO:0007669"/>
    <property type="project" value="UniProtKB-SubCell"/>
</dbReference>
<keyword evidence="2" id="KW-0433">Leucine-rich repeat</keyword>
<keyword evidence="5" id="KW-1133">Transmembrane helix</keyword>
<keyword evidence="11" id="KW-1185">Reference proteome</keyword>
<dbReference type="Gene3D" id="1.10.510.10">
    <property type="entry name" value="Transferase(Phosphotransferase) domain 1"/>
    <property type="match status" value="1"/>
</dbReference>
<feature type="region of interest" description="Disordered" evidence="7">
    <location>
        <begin position="641"/>
        <end position="660"/>
    </location>
</feature>
<feature type="chain" id="PRO_5042925160" description="Protein kinase domain-containing protein" evidence="8">
    <location>
        <begin position="24"/>
        <end position="1148"/>
    </location>
</feature>
<feature type="domain" description="Protein kinase" evidence="9">
    <location>
        <begin position="446"/>
        <end position="729"/>
    </location>
</feature>
<reference evidence="10 11" key="1">
    <citation type="submission" date="2024-02" db="EMBL/GenBank/DDBJ databases">
        <title>High-quality chromosome-scale genome assembly of Pensacola bahiagrass (Paspalum notatum Flugge var. saurae).</title>
        <authorList>
            <person name="Vega J.M."/>
            <person name="Podio M."/>
            <person name="Orjuela J."/>
            <person name="Siena L.A."/>
            <person name="Pessino S.C."/>
            <person name="Combes M.C."/>
            <person name="Mariac C."/>
            <person name="Albertini E."/>
            <person name="Pupilli F."/>
            <person name="Ortiz J.P.A."/>
            <person name="Leblanc O."/>
        </authorList>
    </citation>
    <scope>NUCLEOTIDE SEQUENCE [LARGE SCALE GENOMIC DNA]</scope>
    <source>
        <strain evidence="10">R1</strain>
        <tissue evidence="10">Leaf</tissue>
    </source>
</reference>
<feature type="compositionally biased region" description="Basic and acidic residues" evidence="7">
    <location>
        <begin position="651"/>
        <end position="660"/>
    </location>
</feature>
<dbReference type="InterPro" id="IPR001611">
    <property type="entry name" value="Leu-rich_rpt"/>
</dbReference>
<dbReference type="Gene3D" id="3.80.10.10">
    <property type="entry name" value="Ribonuclease Inhibitor"/>
    <property type="match status" value="1"/>
</dbReference>
<dbReference type="Pfam" id="PF08263">
    <property type="entry name" value="LRRNT_2"/>
    <property type="match status" value="1"/>
</dbReference>
<name>A0AAQ3PPS4_PASNO</name>
<evidence type="ECO:0000256" key="4">
    <source>
        <dbReference type="ARBA" id="ARBA00022737"/>
    </source>
</evidence>
<dbReference type="GO" id="GO:0004672">
    <property type="term" value="F:protein kinase activity"/>
    <property type="evidence" value="ECO:0007669"/>
    <property type="project" value="InterPro"/>
</dbReference>
<feature type="compositionally biased region" description="Pro residues" evidence="7">
    <location>
        <begin position="254"/>
        <end position="264"/>
    </location>
</feature>
<dbReference type="InterPro" id="IPR013210">
    <property type="entry name" value="LRR_N_plant-typ"/>
</dbReference>
<dbReference type="PANTHER" id="PTHR48007:SF4">
    <property type="entry name" value="LEUCINE-RICH REPEAT RECEPTOR-LIKE PROTEIN KINASE PXC1"/>
    <property type="match status" value="1"/>
</dbReference>
<dbReference type="SUPFAM" id="SSF52058">
    <property type="entry name" value="L domain-like"/>
    <property type="match status" value="1"/>
</dbReference>
<dbReference type="GO" id="GO:0005524">
    <property type="term" value="F:ATP binding"/>
    <property type="evidence" value="ECO:0007669"/>
    <property type="project" value="InterPro"/>
</dbReference>
<comment type="subcellular location">
    <subcellularLocation>
        <location evidence="1">Membrane</location>
    </subcellularLocation>
</comment>
<evidence type="ECO:0000256" key="2">
    <source>
        <dbReference type="ARBA" id="ARBA00022614"/>
    </source>
</evidence>
<dbReference type="InterPro" id="IPR046959">
    <property type="entry name" value="PRK1-6/SRF4-like"/>
</dbReference>
<feature type="region of interest" description="Disordered" evidence="7">
    <location>
        <begin position="336"/>
        <end position="388"/>
    </location>
</feature>
<dbReference type="PROSITE" id="PS51257">
    <property type="entry name" value="PROKAR_LIPOPROTEIN"/>
    <property type="match status" value="1"/>
</dbReference>
<feature type="region of interest" description="Disordered" evidence="7">
    <location>
        <begin position="254"/>
        <end position="291"/>
    </location>
</feature>